<reference evidence="2 3" key="1">
    <citation type="journal article" date="2013" name="Proc. Natl. Acad. Sci. U.S.A.">
        <title>Genome of an arbuscular mycorrhizal fungus provides insight into the oldest plant symbiosis.</title>
        <authorList>
            <person name="Tisserant E."/>
            <person name="Malbreil M."/>
            <person name="Kuo A."/>
            <person name="Kohler A."/>
            <person name="Symeonidi A."/>
            <person name="Balestrini R."/>
            <person name="Charron P."/>
            <person name="Duensing N."/>
            <person name="Frei Dit Frey N."/>
            <person name="Gianinazzi-Pearson V."/>
            <person name="Gilbert L.B."/>
            <person name="Handa Y."/>
            <person name="Herr J.R."/>
            <person name="Hijri M."/>
            <person name="Koul R."/>
            <person name="Kawaguchi M."/>
            <person name="Krajinski F."/>
            <person name="Lammers P.J."/>
            <person name="Masclaux F.G."/>
            <person name="Murat C."/>
            <person name="Morin E."/>
            <person name="Ndikumana S."/>
            <person name="Pagni M."/>
            <person name="Petitpierre D."/>
            <person name="Requena N."/>
            <person name="Rosikiewicz P."/>
            <person name="Riley R."/>
            <person name="Saito K."/>
            <person name="San Clemente H."/>
            <person name="Shapiro H."/>
            <person name="van Tuinen D."/>
            <person name="Becard G."/>
            <person name="Bonfante P."/>
            <person name="Paszkowski U."/>
            <person name="Shachar-Hill Y.Y."/>
            <person name="Tuskan G.A."/>
            <person name="Young P.W."/>
            <person name="Sanders I.R."/>
            <person name="Henrissat B."/>
            <person name="Rensing S.A."/>
            <person name="Grigoriev I.V."/>
            <person name="Corradi N."/>
            <person name="Roux C."/>
            <person name="Martin F."/>
        </authorList>
    </citation>
    <scope>NUCLEOTIDE SEQUENCE [LARGE SCALE GENOMIC DNA]</scope>
    <source>
        <strain evidence="2 3">DAOM 197198</strain>
    </source>
</reference>
<protein>
    <submittedName>
        <fullName evidence="2">Uncharacterized protein</fullName>
    </submittedName>
</protein>
<sequence>MVEDQILGVYLLHKPLKQYNNKLEFEMQPIRQPIKQHNDNNKPNFIKMVLFLFCNVHALLHEFLYLFK</sequence>
<reference evidence="2 3" key="2">
    <citation type="journal article" date="2018" name="New Phytol.">
        <title>High intraspecific genome diversity in the model arbuscular mycorrhizal symbiont Rhizophagus irregularis.</title>
        <authorList>
            <person name="Chen E.C.H."/>
            <person name="Morin E."/>
            <person name="Beaudet D."/>
            <person name="Noel J."/>
            <person name="Yildirir G."/>
            <person name="Ndikumana S."/>
            <person name="Charron P."/>
            <person name="St-Onge C."/>
            <person name="Giorgi J."/>
            <person name="Kruger M."/>
            <person name="Marton T."/>
            <person name="Ropars J."/>
            <person name="Grigoriev I.V."/>
            <person name="Hainaut M."/>
            <person name="Henrissat B."/>
            <person name="Roux C."/>
            <person name="Martin F."/>
            <person name="Corradi N."/>
        </authorList>
    </citation>
    <scope>NUCLEOTIDE SEQUENCE [LARGE SCALE GENOMIC DNA]</scope>
    <source>
        <strain evidence="2 3">DAOM 197198</strain>
    </source>
</reference>
<keyword evidence="1" id="KW-1133">Transmembrane helix</keyword>
<evidence type="ECO:0000313" key="3">
    <source>
        <dbReference type="Proteomes" id="UP000018888"/>
    </source>
</evidence>
<proteinExistence type="predicted"/>
<keyword evidence="3" id="KW-1185">Reference proteome</keyword>
<evidence type="ECO:0000313" key="2">
    <source>
        <dbReference type="EMBL" id="POG80575.1"/>
    </source>
</evidence>
<keyword evidence="1" id="KW-0812">Transmembrane</keyword>
<name>A0A2P4QSI4_RHIID</name>
<comment type="caution">
    <text evidence="2">The sequence shown here is derived from an EMBL/GenBank/DDBJ whole genome shotgun (WGS) entry which is preliminary data.</text>
</comment>
<feature type="transmembrane region" description="Helical" evidence="1">
    <location>
        <begin position="45"/>
        <end position="67"/>
    </location>
</feature>
<evidence type="ECO:0000256" key="1">
    <source>
        <dbReference type="SAM" id="Phobius"/>
    </source>
</evidence>
<organism evidence="2 3">
    <name type="scientific">Rhizophagus irregularis (strain DAOM 181602 / DAOM 197198 / MUCL 43194)</name>
    <name type="common">Arbuscular mycorrhizal fungus</name>
    <name type="synonym">Glomus intraradices</name>
    <dbReference type="NCBI Taxonomy" id="747089"/>
    <lineage>
        <taxon>Eukaryota</taxon>
        <taxon>Fungi</taxon>
        <taxon>Fungi incertae sedis</taxon>
        <taxon>Mucoromycota</taxon>
        <taxon>Glomeromycotina</taxon>
        <taxon>Glomeromycetes</taxon>
        <taxon>Glomerales</taxon>
        <taxon>Glomeraceae</taxon>
        <taxon>Rhizophagus</taxon>
    </lineage>
</organism>
<dbReference type="AlphaFoldDB" id="A0A2P4QSI4"/>
<dbReference type="EMBL" id="AUPC02000016">
    <property type="protein sequence ID" value="POG80575.1"/>
    <property type="molecule type" value="Genomic_DNA"/>
</dbReference>
<keyword evidence="1" id="KW-0472">Membrane</keyword>
<gene>
    <name evidence="2" type="ORF">GLOIN_2v1868773</name>
</gene>
<accession>A0A2P4QSI4</accession>
<dbReference type="Proteomes" id="UP000018888">
    <property type="component" value="Unassembled WGS sequence"/>
</dbReference>